<evidence type="ECO:0000256" key="1">
    <source>
        <dbReference type="ARBA" id="ARBA00006479"/>
    </source>
</evidence>
<protein>
    <submittedName>
        <fullName evidence="2">ROK family protein</fullName>
    </submittedName>
</protein>
<organism evidence="2 3">
    <name type="scientific">Thermocrispum agreste</name>
    <dbReference type="NCBI Taxonomy" id="37925"/>
    <lineage>
        <taxon>Bacteria</taxon>
        <taxon>Bacillati</taxon>
        <taxon>Actinomycetota</taxon>
        <taxon>Actinomycetes</taxon>
        <taxon>Pseudonocardiales</taxon>
        <taxon>Pseudonocardiaceae</taxon>
        <taxon>Thermocrispum</taxon>
    </lineage>
</organism>
<sequence length="312" mass="31921">MSECVIAVDVGGTAIKAGLVDPTGTLHAPRSVPTDRAAGADGVVGQVVACIQELETGARRAGHTPVAVGVAVLGLTDDEAGIAVLSANMGWRDVPLRALLQEKTSLPVAFGHDVRAGGLAEAVLGAGRGAGDHLFLAIGTGVAGAIMVGGEPYRGTGFAGEIGHIEVDSPSAGPCGCGGRNCLETVVSARALAQHYAERTGEQVTAAEVAARVDAGDEHARQLWAEMVDALAGALCMYCSLLAPELIVVGGGLAEAGPRLLEPLRARLAERLSFQKRPRLVPAELGERAGCLGAGLFAWQRVGRPVPVRERN</sequence>
<dbReference type="Pfam" id="PF00480">
    <property type="entry name" value="ROK"/>
    <property type="match status" value="1"/>
</dbReference>
<dbReference type="InterPro" id="IPR000600">
    <property type="entry name" value="ROK"/>
</dbReference>
<dbReference type="PANTHER" id="PTHR18964">
    <property type="entry name" value="ROK (REPRESSOR, ORF, KINASE) FAMILY"/>
    <property type="match status" value="1"/>
</dbReference>
<gene>
    <name evidence="2" type="ORF">DIU77_009715</name>
</gene>
<reference evidence="2 3" key="1">
    <citation type="journal article" date="2021" name="BMC Genomics">
        <title>Genome-resolved metagenome and metatranscriptome analyses of thermophilic composting reveal key bacterial players and their metabolic interactions.</title>
        <authorList>
            <person name="Braga L.P.P."/>
            <person name="Pereira R.V."/>
            <person name="Martins L.F."/>
            <person name="Moura L.M.S."/>
            <person name="Sanchez F.B."/>
            <person name="Patane J.S.L."/>
            <person name="da Silva A.M."/>
            <person name="Setubal J.C."/>
        </authorList>
    </citation>
    <scope>NUCLEOTIDE SEQUENCE [LARGE SCALE GENOMIC DNA]</scope>
    <source>
        <strain evidence="2">ZC4RG45</strain>
    </source>
</reference>
<dbReference type="SUPFAM" id="SSF53067">
    <property type="entry name" value="Actin-like ATPase domain"/>
    <property type="match status" value="1"/>
</dbReference>
<comment type="similarity">
    <text evidence="1">Belongs to the ROK (NagC/XylR) family.</text>
</comment>
<proteinExistence type="inferred from homology"/>
<accession>A0ABD6FI40</accession>
<dbReference type="Proteomes" id="UP000249324">
    <property type="component" value="Unassembled WGS sequence"/>
</dbReference>
<dbReference type="Gene3D" id="3.30.420.40">
    <property type="match status" value="2"/>
</dbReference>
<evidence type="ECO:0000313" key="3">
    <source>
        <dbReference type="Proteomes" id="UP000249324"/>
    </source>
</evidence>
<evidence type="ECO:0000313" key="2">
    <source>
        <dbReference type="EMBL" id="MFO7192504.1"/>
    </source>
</evidence>
<dbReference type="AlphaFoldDB" id="A0ABD6FI40"/>
<dbReference type="EMBL" id="QGUI02000104">
    <property type="protein sequence ID" value="MFO7192504.1"/>
    <property type="molecule type" value="Genomic_DNA"/>
</dbReference>
<name>A0ABD6FI40_9PSEU</name>
<dbReference type="PANTHER" id="PTHR18964:SF149">
    <property type="entry name" value="BIFUNCTIONAL UDP-N-ACETYLGLUCOSAMINE 2-EPIMERASE_N-ACETYLMANNOSAMINE KINASE"/>
    <property type="match status" value="1"/>
</dbReference>
<dbReference type="InterPro" id="IPR043129">
    <property type="entry name" value="ATPase_NBD"/>
</dbReference>
<comment type="caution">
    <text evidence="2">The sequence shown here is derived from an EMBL/GenBank/DDBJ whole genome shotgun (WGS) entry which is preliminary data.</text>
</comment>